<dbReference type="Proteomes" id="UP001228049">
    <property type="component" value="Unassembled WGS sequence"/>
</dbReference>
<protein>
    <submittedName>
        <fullName evidence="1">Filensin</fullName>
    </submittedName>
</protein>
<gene>
    <name evidence="1" type="ORF">KUDE01_030718</name>
</gene>
<evidence type="ECO:0000313" key="1">
    <source>
        <dbReference type="EMBL" id="KAK1887006.1"/>
    </source>
</evidence>
<organism evidence="1 2">
    <name type="scientific">Dissostichus eleginoides</name>
    <name type="common">Patagonian toothfish</name>
    <name type="synonym">Dissostichus amissus</name>
    <dbReference type="NCBI Taxonomy" id="100907"/>
    <lineage>
        <taxon>Eukaryota</taxon>
        <taxon>Metazoa</taxon>
        <taxon>Chordata</taxon>
        <taxon>Craniata</taxon>
        <taxon>Vertebrata</taxon>
        <taxon>Euteleostomi</taxon>
        <taxon>Actinopterygii</taxon>
        <taxon>Neopterygii</taxon>
        <taxon>Teleostei</taxon>
        <taxon>Neoteleostei</taxon>
        <taxon>Acanthomorphata</taxon>
        <taxon>Eupercaria</taxon>
        <taxon>Perciformes</taxon>
        <taxon>Notothenioidei</taxon>
        <taxon>Nototheniidae</taxon>
        <taxon>Dissostichus</taxon>
    </lineage>
</organism>
<reference evidence="1" key="1">
    <citation type="submission" date="2023-04" db="EMBL/GenBank/DDBJ databases">
        <title>Chromosome-level genome of Chaenocephalus aceratus.</title>
        <authorList>
            <person name="Park H."/>
        </authorList>
    </citation>
    <scope>NUCLEOTIDE SEQUENCE</scope>
    <source>
        <strain evidence="1">DE</strain>
        <tissue evidence="1">Muscle</tissue>
    </source>
</reference>
<dbReference type="EMBL" id="JASDAP010000020">
    <property type="protein sequence ID" value="KAK1887006.1"/>
    <property type="molecule type" value="Genomic_DNA"/>
</dbReference>
<dbReference type="AlphaFoldDB" id="A0AAD9BPA1"/>
<name>A0AAD9BPA1_DISEL</name>
<evidence type="ECO:0000313" key="2">
    <source>
        <dbReference type="Proteomes" id="UP001228049"/>
    </source>
</evidence>
<proteinExistence type="predicted"/>
<accession>A0AAD9BPA1</accession>
<keyword evidence="2" id="KW-1185">Reference proteome</keyword>
<comment type="caution">
    <text evidence="1">The sequence shown here is derived from an EMBL/GenBank/DDBJ whole genome shotgun (WGS) entry which is preliminary data.</text>
</comment>
<sequence>MWVSASEEDNEDVRWNSSRTLTPLAAFPSWYFPLAAVRSRDQNMEALTQQIATQRVVSAEVAGGGRVCSIILMSPSSEVAGGEGGVQHHPDVPSSEVAGEGGLCSIILMSPSSEVAGGGWVVQHHPDVSQFRVAG</sequence>